<proteinExistence type="predicted"/>
<gene>
    <name evidence="1" type="ORF">IVIADoCa7_43</name>
</gene>
<evidence type="ECO:0000313" key="2">
    <source>
        <dbReference type="Proteomes" id="UP001164550"/>
    </source>
</evidence>
<reference evidence="1" key="1">
    <citation type="submission" date="2022-07" db="EMBL/GenBank/DDBJ databases">
        <title>Comparative analysis of new lytic phages for the biological control of phytopathogenic Xanthomonas spp.</title>
        <authorList>
            <person name="Domingo-Calap M.L."/>
            <person name="Bernabeu-Gimeno M."/>
            <person name="Aure C.M."/>
            <person name="Marco-Noales E."/>
            <person name="Domingo-Calap P."/>
        </authorList>
    </citation>
    <scope>NUCLEOTIDE SEQUENCE</scope>
</reference>
<keyword evidence="2" id="KW-1185">Reference proteome</keyword>
<dbReference type="EMBL" id="ON932081">
    <property type="protein sequence ID" value="UYA98869.1"/>
    <property type="molecule type" value="Genomic_DNA"/>
</dbReference>
<evidence type="ECO:0000313" key="1">
    <source>
        <dbReference type="EMBL" id="UYA98869.1"/>
    </source>
</evidence>
<dbReference type="Pfam" id="PF25209">
    <property type="entry name" value="Phage_capsid_4"/>
    <property type="match status" value="1"/>
</dbReference>
<name>A0A9X9JPF7_9CAUD</name>
<protein>
    <submittedName>
        <fullName evidence="1">Major capsid protein</fullName>
    </submittedName>
</protein>
<sequence length="335" mass="36440">MSANVFGPTVPVNQNQINQEGPLDALITAQFTGEVEHTFVEESVLEKFIPRRAVKGTNTLTKKAIGRTKLQKLNRGEAPDGTQVDFSKASVTVDTVILSRHSLFDLDVIQTDIDARKEIAIEQGQEIAEFLDQTFIIAGAKAAAATESAYTVNGKAPEGFVGATQIVMDAAGDEEDPAKFYHKIGELVAAMRKKKVNVRRAGSILIVNPDQFHVLMDSEQIVNGEYKTSDGNKLHDIPQFKAWGIPVVESINIPDGVIANHFLSNAANGNFYDGDFTGLIALLISPKALIAGESIPLQSKVWYSDAAKCWFVDSWMSFGVGLDRVEYAGRIDKAA</sequence>
<dbReference type="Proteomes" id="UP001164550">
    <property type="component" value="Segment"/>
</dbReference>
<organism evidence="1 2">
    <name type="scientific">Xanthomonas phage vB_Xar_IVIA-DoCa7</name>
    <dbReference type="NCBI Taxonomy" id="2975534"/>
    <lineage>
        <taxon>Viruses</taxon>
        <taxon>Duplodnaviria</taxon>
        <taxon>Heunggongvirae</taxon>
        <taxon>Uroviricota</taxon>
        <taxon>Caudoviricetes</taxon>
        <taxon>Autographivirales</taxon>
        <taxon>Autonotataviridae</taxon>
        <taxon>Paternavirus</taxon>
        <taxon>Paternavirus doca7</taxon>
    </lineage>
</organism>
<accession>A0A9X9JPF7</accession>